<evidence type="ECO:0000313" key="3">
    <source>
        <dbReference type="Proteomes" id="UP000095384"/>
    </source>
</evidence>
<organism evidence="2 3">
    <name type="scientific">Agathobacter rectalis</name>
    <dbReference type="NCBI Taxonomy" id="39491"/>
    <lineage>
        <taxon>Bacteria</taxon>
        <taxon>Bacillati</taxon>
        <taxon>Bacillota</taxon>
        <taxon>Clostridia</taxon>
        <taxon>Lachnospirales</taxon>
        <taxon>Lachnospiraceae</taxon>
        <taxon>Agathobacter</taxon>
    </lineage>
</organism>
<evidence type="ECO:0000313" key="2">
    <source>
        <dbReference type="EMBL" id="CUN95275.1"/>
    </source>
</evidence>
<evidence type="ECO:0000259" key="1">
    <source>
        <dbReference type="Pfam" id="PF14393"/>
    </source>
</evidence>
<dbReference type="Proteomes" id="UP000095384">
    <property type="component" value="Unassembled WGS sequence"/>
</dbReference>
<name>A0A174B6M3_9FIRM</name>
<dbReference type="InterPro" id="IPR025536">
    <property type="entry name" value="DUF4422"/>
</dbReference>
<dbReference type="Pfam" id="PF14393">
    <property type="entry name" value="DUF4422"/>
    <property type="match status" value="1"/>
</dbReference>
<gene>
    <name evidence="2" type="ORF">ERS852417_01298</name>
</gene>
<accession>A0A174B6M3</accession>
<proteinExistence type="predicted"/>
<dbReference type="EMBL" id="CYYW01000007">
    <property type="protein sequence ID" value="CUN95275.1"/>
    <property type="molecule type" value="Genomic_DNA"/>
</dbReference>
<feature type="domain" description="DUF4422" evidence="1">
    <location>
        <begin position="3"/>
        <end position="214"/>
    </location>
</feature>
<sequence>MSIYIVTHKIFDIPKENGYIPIQVGAIRGHVLPKGAYFDDDGDNISDKNKNYCELTGIYWLWKHVKDDYIGIVHYRRYFSRHYNGRLLSKSDIEKQLKKHDMILPFIRHLDKTVIEQYCESGYKKDLFITGEVIKEKYPEYYDEFEKFINGKDVYFGNMFITSKTIYDDMCRWMFDILFEVERRVDVSEYSEYFSRIYGFISERLLYVYVSHNKLDIFETGVVNTEEKWSFKKRFLTGIKRVINYYLKG</sequence>
<reference evidence="2 3" key="1">
    <citation type="submission" date="2015-09" db="EMBL/GenBank/DDBJ databases">
        <authorList>
            <consortium name="Pathogen Informatics"/>
        </authorList>
    </citation>
    <scope>NUCLEOTIDE SEQUENCE [LARGE SCALE GENOMIC DNA]</scope>
    <source>
        <strain evidence="2 3">2789STDY5608860</strain>
    </source>
</reference>
<dbReference type="AlphaFoldDB" id="A0A174B6M3"/>
<protein>
    <recommendedName>
        <fullName evidence="1">DUF4422 domain-containing protein</fullName>
    </recommendedName>
</protein>
<dbReference type="GeneID" id="86989361"/>
<dbReference type="RefSeq" id="WP_012743446.1">
    <property type="nucleotide sequence ID" value="NZ_CP092643.1"/>
</dbReference>
<dbReference type="OMA" id="RICFADK"/>